<feature type="transmembrane region" description="Helical" evidence="1">
    <location>
        <begin position="44"/>
        <end position="61"/>
    </location>
</feature>
<reference evidence="3" key="1">
    <citation type="submission" date="2022-11" db="UniProtKB">
        <authorList>
            <consortium name="WormBaseParasite"/>
        </authorList>
    </citation>
    <scope>IDENTIFICATION</scope>
</reference>
<evidence type="ECO:0000313" key="2">
    <source>
        <dbReference type="Proteomes" id="UP000887565"/>
    </source>
</evidence>
<dbReference type="GO" id="GO:0016020">
    <property type="term" value="C:membrane"/>
    <property type="evidence" value="ECO:0007669"/>
    <property type="project" value="InterPro"/>
</dbReference>
<dbReference type="Proteomes" id="UP000887565">
    <property type="component" value="Unplaced"/>
</dbReference>
<evidence type="ECO:0000313" key="3">
    <source>
        <dbReference type="WBParaSite" id="nRc.2.0.1.t18964-RA"/>
    </source>
</evidence>
<evidence type="ECO:0000256" key="1">
    <source>
        <dbReference type="SAM" id="Phobius"/>
    </source>
</evidence>
<accession>A0A915IYQ9</accession>
<keyword evidence="2" id="KW-1185">Reference proteome</keyword>
<dbReference type="WBParaSite" id="nRc.2.0.1.t18964-RA">
    <property type="protein sequence ID" value="nRc.2.0.1.t18964-RA"/>
    <property type="gene ID" value="nRc.2.0.1.g18964"/>
</dbReference>
<keyword evidence="1" id="KW-0472">Membrane</keyword>
<feature type="transmembrane region" description="Helical" evidence="1">
    <location>
        <begin position="12"/>
        <end position="32"/>
    </location>
</feature>
<name>A0A915IYQ9_ROMCU</name>
<keyword evidence="1" id="KW-0812">Transmembrane</keyword>
<keyword evidence="1" id="KW-1133">Transmembrane helix</keyword>
<dbReference type="InterPro" id="IPR000175">
    <property type="entry name" value="Na/ntran_symport"/>
</dbReference>
<protein>
    <submittedName>
        <fullName evidence="3">Uncharacterized protein</fullName>
    </submittedName>
</protein>
<dbReference type="Pfam" id="PF00209">
    <property type="entry name" value="SNF"/>
    <property type="match status" value="1"/>
</dbReference>
<organism evidence="2 3">
    <name type="scientific">Romanomermis culicivorax</name>
    <name type="common">Nematode worm</name>
    <dbReference type="NCBI Taxonomy" id="13658"/>
    <lineage>
        <taxon>Eukaryota</taxon>
        <taxon>Metazoa</taxon>
        <taxon>Ecdysozoa</taxon>
        <taxon>Nematoda</taxon>
        <taxon>Enoplea</taxon>
        <taxon>Dorylaimia</taxon>
        <taxon>Mermithida</taxon>
        <taxon>Mermithoidea</taxon>
        <taxon>Mermithidae</taxon>
        <taxon>Romanomermis</taxon>
    </lineage>
</organism>
<sequence>MIGYRPTSMWSFSWRFITLIIVSTIFVMALGQFSSTLKYGSYHYPQWASNGLALFIVLISIKVTSLHEADAGLGAGKSDDSSRVDSIAEKTVVQPGIFRSIF</sequence>
<dbReference type="AlphaFoldDB" id="A0A915IYQ9"/>
<proteinExistence type="predicted"/>